<dbReference type="EMBL" id="FMUR01000003">
    <property type="protein sequence ID" value="SCX76332.1"/>
    <property type="molecule type" value="Genomic_DNA"/>
</dbReference>
<reference evidence="4" key="1">
    <citation type="submission" date="2016-10" db="EMBL/GenBank/DDBJ databases">
        <authorList>
            <person name="Varghese N."/>
            <person name="Submissions S."/>
        </authorList>
    </citation>
    <scope>NUCLEOTIDE SEQUENCE [LARGE SCALE GENOMIC DNA]</scope>
    <source>
        <strain evidence="4">XBD2006</strain>
    </source>
</reference>
<dbReference type="Pfam" id="PF02517">
    <property type="entry name" value="Rce1-like"/>
    <property type="match status" value="1"/>
</dbReference>
<protein>
    <recommendedName>
        <fullName evidence="2">CAAX prenyl protease 2/Lysostaphin resistance protein A-like domain-containing protein</fullName>
    </recommendedName>
</protein>
<dbReference type="OrthoDB" id="2230138at2"/>
<dbReference type="AlphaFoldDB" id="A0A1G5AEM9"/>
<accession>A0A1G5AEM9</accession>
<name>A0A1G5AEM9_9FIRM</name>
<proteinExistence type="predicted"/>
<gene>
    <name evidence="3" type="ORF">SAMN02910451_00184</name>
</gene>
<dbReference type="Proteomes" id="UP000183047">
    <property type="component" value="Unassembled WGS sequence"/>
</dbReference>
<evidence type="ECO:0000313" key="4">
    <source>
        <dbReference type="Proteomes" id="UP000183047"/>
    </source>
</evidence>
<dbReference type="RefSeq" id="WP_074461027.1">
    <property type="nucleotide sequence ID" value="NZ_FMUR01000003.1"/>
</dbReference>
<dbReference type="InterPro" id="IPR003675">
    <property type="entry name" value="Rce1/LyrA-like_dom"/>
</dbReference>
<keyword evidence="4" id="KW-1185">Reference proteome</keyword>
<feature type="transmembrane region" description="Helical" evidence="1">
    <location>
        <begin position="63"/>
        <end position="84"/>
    </location>
</feature>
<feature type="domain" description="CAAX prenyl protease 2/Lysostaphin resistance protein A-like" evidence="2">
    <location>
        <begin position="107"/>
        <end position="193"/>
    </location>
</feature>
<keyword evidence="1" id="KW-1133">Transmembrane helix</keyword>
<feature type="transmembrane region" description="Helical" evidence="1">
    <location>
        <begin position="104"/>
        <end position="126"/>
    </location>
</feature>
<evidence type="ECO:0000256" key="1">
    <source>
        <dbReference type="SAM" id="Phobius"/>
    </source>
</evidence>
<dbReference type="GO" id="GO:0004175">
    <property type="term" value="F:endopeptidase activity"/>
    <property type="evidence" value="ECO:0007669"/>
    <property type="project" value="UniProtKB-ARBA"/>
</dbReference>
<keyword evidence="1" id="KW-0472">Membrane</keyword>
<sequence length="210" mass="24733">MKRLYIPFIWELVLIISTIIWEKQSFYFFFVFYVGLVAYFYFINKQFSFRELRSNFNDVKAFWIPVTVTVAAMLLAYRLQELIIGSLYTEYYDSIVHIPIRNELAPLLFNCLMCMIIKPFAEGLFYRQAIILFDSKKKTVLLTIVSLMLCAVTMAHGPVGISTFVIMALPVTIVYLITKNIYVSVMAHFLFEFYNTGYETVYTLARLYYR</sequence>
<evidence type="ECO:0000259" key="2">
    <source>
        <dbReference type="Pfam" id="PF02517"/>
    </source>
</evidence>
<feature type="transmembrane region" description="Helical" evidence="1">
    <location>
        <begin position="27"/>
        <end position="43"/>
    </location>
</feature>
<feature type="transmembrane region" description="Helical" evidence="1">
    <location>
        <begin position="138"/>
        <end position="155"/>
    </location>
</feature>
<dbReference type="GO" id="GO:0080120">
    <property type="term" value="P:CAAX-box protein maturation"/>
    <property type="evidence" value="ECO:0007669"/>
    <property type="project" value="UniProtKB-ARBA"/>
</dbReference>
<keyword evidence="1" id="KW-0812">Transmembrane</keyword>
<evidence type="ECO:0000313" key="3">
    <source>
        <dbReference type="EMBL" id="SCX76332.1"/>
    </source>
</evidence>
<feature type="transmembrane region" description="Helical" evidence="1">
    <location>
        <begin position="5"/>
        <end position="21"/>
    </location>
</feature>
<organism evidence="3 4">
    <name type="scientific">Butyrivibrio hungatei</name>
    <dbReference type="NCBI Taxonomy" id="185008"/>
    <lineage>
        <taxon>Bacteria</taxon>
        <taxon>Bacillati</taxon>
        <taxon>Bacillota</taxon>
        <taxon>Clostridia</taxon>
        <taxon>Lachnospirales</taxon>
        <taxon>Lachnospiraceae</taxon>
        <taxon>Butyrivibrio</taxon>
    </lineage>
</organism>